<dbReference type="PANTHER" id="PTHR23216">
    <property type="entry name" value="NUCLEOLAR AND COILED-BODY PHOSPHOPROTEIN 1"/>
    <property type="match status" value="1"/>
</dbReference>
<dbReference type="PROSITE" id="PS50896">
    <property type="entry name" value="LISH"/>
    <property type="match status" value="1"/>
</dbReference>
<dbReference type="Pfam" id="PF05022">
    <property type="entry name" value="SRP40_C"/>
    <property type="match status" value="1"/>
</dbReference>
<dbReference type="PANTHER" id="PTHR23216:SF1">
    <property type="entry name" value="NUCLEOLAR AND COILED-BODY PHOSPHOPROTEIN 1"/>
    <property type="match status" value="1"/>
</dbReference>
<dbReference type="InterPro" id="IPR006594">
    <property type="entry name" value="LisH"/>
</dbReference>
<sequence length="602" mass="67586">MLQTQAKNTDLTTLLALKPRQVMLANLNMKHHIDKPCSERASTDKQPFTLKPDPKTLLLHSVLQFLQRNGFSKTLKRFRSEAKLDENDSYKRCSLDLEEIYYKCLETCSHASTNSDSFKLQDSQTDGITKKGGDSNCVASVETVTEKKKKRSDQSDSNAVVNNQPEPADKFNNVKNSEERLTNDLVTESNMKFKKKKSKKSSDTISEGADPVGSVVLEMPADDIACEPQLDESNKKCKSKKKKKNKLVSETLVDNVEHHQLEAPLGISEDKSKDLVSFEGKSTTDYDVNNKTKDKKKKKDKATSDSLVDNVLQCSAGDKQGEITTKFKDLECLRDSQVVNSALVNTCDILLEEKNVKSKGKKKKKDGMASESFPGGDSKELDQEKLRIDYEKDNFQTLEEHASSKENKGSKKRKRFSSEEKDSQSIEKVAIEECKRRKTEGLEESKTIDHLKKVNVSLGSDGHAGNEGKEVNGKVGFNDTQKISIKQLDKANGNLERNGEKSAVPKTLKEQRNGSVERKAVNAFQRVKVDEVEFVDEKLQDNSYWAKDGAEIGYGAKAQEVLGQVRGRDFRHEKTKKKRGSYRGGQIDLQSHSVKFNYSDDD</sequence>
<dbReference type="InterPro" id="IPR007718">
    <property type="entry name" value="Srp40_C"/>
</dbReference>
<feature type="region of interest" description="Disordered" evidence="1">
    <location>
        <begin position="145"/>
        <end position="213"/>
    </location>
</feature>
<dbReference type="Proteomes" id="UP001415857">
    <property type="component" value="Unassembled WGS sequence"/>
</dbReference>
<evidence type="ECO:0000313" key="3">
    <source>
        <dbReference type="EMBL" id="KAK9266075.1"/>
    </source>
</evidence>
<dbReference type="AlphaFoldDB" id="A0AAP0N6L2"/>
<evidence type="ECO:0000256" key="1">
    <source>
        <dbReference type="SAM" id="MobiDB-lite"/>
    </source>
</evidence>
<dbReference type="SMART" id="SM00667">
    <property type="entry name" value="LisH"/>
    <property type="match status" value="1"/>
</dbReference>
<dbReference type="GO" id="GO:0005730">
    <property type="term" value="C:nucleolus"/>
    <property type="evidence" value="ECO:0007669"/>
    <property type="project" value="InterPro"/>
</dbReference>
<evidence type="ECO:0000313" key="4">
    <source>
        <dbReference type="Proteomes" id="UP001415857"/>
    </source>
</evidence>
<feature type="compositionally biased region" description="Basic and acidic residues" evidence="1">
    <location>
        <begin position="416"/>
        <end position="429"/>
    </location>
</feature>
<organism evidence="3 4">
    <name type="scientific">Liquidambar formosana</name>
    <name type="common">Formosan gum</name>
    <dbReference type="NCBI Taxonomy" id="63359"/>
    <lineage>
        <taxon>Eukaryota</taxon>
        <taxon>Viridiplantae</taxon>
        <taxon>Streptophyta</taxon>
        <taxon>Embryophyta</taxon>
        <taxon>Tracheophyta</taxon>
        <taxon>Spermatophyta</taxon>
        <taxon>Magnoliopsida</taxon>
        <taxon>eudicotyledons</taxon>
        <taxon>Gunneridae</taxon>
        <taxon>Pentapetalae</taxon>
        <taxon>Saxifragales</taxon>
        <taxon>Altingiaceae</taxon>
        <taxon>Liquidambar</taxon>
    </lineage>
</organism>
<feature type="domain" description="Srp40 C-terminal" evidence="2">
    <location>
        <begin position="524"/>
        <end position="596"/>
    </location>
</feature>
<gene>
    <name evidence="3" type="ORF">L1049_003537</name>
</gene>
<comment type="caution">
    <text evidence="3">The sequence shown here is derived from an EMBL/GenBank/DDBJ whole genome shotgun (WGS) entry which is preliminary data.</text>
</comment>
<keyword evidence="4" id="KW-1185">Reference proteome</keyword>
<accession>A0AAP0N6L2</accession>
<protein>
    <recommendedName>
        <fullName evidence="2">Srp40 C-terminal domain-containing protein</fullName>
    </recommendedName>
</protein>
<dbReference type="InterPro" id="IPR039191">
    <property type="entry name" value="Nopp140-like"/>
</dbReference>
<evidence type="ECO:0000259" key="2">
    <source>
        <dbReference type="Pfam" id="PF05022"/>
    </source>
</evidence>
<feature type="region of interest" description="Disordered" evidence="1">
    <location>
        <begin position="358"/>
        <end position="429"/>
    </location>
</feature>
<dbReference type="EMBL" id="JBBPBK010000242">
    <property type="protein sequence ID" value="KAK9266075.1"/>
    <property type="molecule type" value="Genomic_DNA"/>
</dbReference>
<proteinExistence type="predicted"/>
<name>A0AAP0N6L2_LIQFO</name>
<feature type="compositionally biased region" description="Polar residues" evidence="1">
    <location>
        <begin position="155"/>
        <end position="165"/>
    </location>
</feature>
<feature type="compositionally biased region" description="Basic and acidic residues" evidence="1">
    <location>
        <begin position="377"/>
        <end position="409"/>
    </location>
</feature>
<reference evidence="3 4" key="1">
    <citation type="journal article" date="2024" name="Plant J.">
        <title>Genome sequences and population genomics reveal climatic adaptation and genomic divergence between two closely related sweetgum species.</title>
        <authorList>
            <person name="Xu W.Q."/>
            <person name="Ren C.Q."/>
            <person name="Zhang X.Y."/>
            <person name="Comes H.P."/>
            <person name="Liu X.H."/>
            <person name="Li Y.G."/>
            <person name="Kettle C.J."/>
            <person name="Jalonen R."/>
            <person name="Gaisberger H."/>
            <person name="Ma Y.Z."/>
            <person name="Qiu Y.X."/>
        </authorList>
    </citation>
    <scope>NUCLEOTIDE SEQUENCE [LARGE SCALE GENOMIC DNA]</scope>
    <source>
        <strain evidence="3">Hangzhou</strain>
    </source>
</reference>
<feature type="region of interest" description="Disordered" evidence="1">
    <location>
        <begin position="567"/>
        <end position="587"/>
    </location>
</feature>
<feature type="region of interest" description="Disordered" evidence="1">
    <location>
        <begin position="491"/>
        <end position="514"/>
    </location>
</feature>